<dbReference type="Pfam" id="PF00535">
    <property type="entry name" value="Glycos_transf_2"/>
    <property type="match status" value="1"/>
</dbReference>
<dbReference type="RefSeq" id="WP_089372977.1">
    <property type="nucleotide sequence ID" value="NZ_BMEP01000005.1"/>
</dbReference>
<dbReference type="PANTHER" id="PTHR43685:SF2">
    <property type="entry name" value="GLYCOSYLTRANSFERASE 2-LIKE DOMAIN-CONTAINING PROTEIN"/>
    <property type="match status" value="1"/>
</dbReference>
<dbReference type="EMBL" id="FZNY01000006">
    <property type="protein sequence ID" value="SNS10527.1"/>
    <property type="molecule type" value="Genomic_DNA"/>
</dbReference>
<name>A0A239BR75_9FLAO</name>
<evidence type="ECO:0000259" key="1">
    <source>
        <dbReference type="Pfam" id="PF00535"/>
    </source>
</evidence>
<evidence type="ECO:0000313" key="3">
    <source>
        <dbReference type="Proteomes" id="UP000198379"/>
    </source>
</evidence>
<keyword evidence="2" id="KW-0808">Transferase</keyword>
<dbReference type="Gene3D" id="3.90.550.10">
    <property type="entry name" value="Spore Coat Polysaccharide Biosynthesis Protein SpsA, Chain A"/>
    <property type="match status" value="1"/>
</dbReference>
<gene>
    <name evidence="2" type="ORF">SAMN06265376_106382</name>
</gene>
<dbReference type="PANTHER" id="PTHR43685">
    <property type="entry name" value="GLYCOSYLTRANSFERASE"/>
    <property type="match status" value="1"/>
</dbReference>
<protein>
    <submittedName>
        <fullName evidence="2">Glycosyltransferase, GT2 family</fullName>
    </submittedName>
</protein>
<reference evidence="2 3" key="1">
    <citation type="submission" date="2017-06" db="EMBL/GenBank/DDBJ databases">
        <authorList>
            <person name="Kim H.J."/>
            <person name="Triplett B.A."/>
        </authorList>
    </citation>
    <scope>NUCLEOTIDE SEQUENCE [LARGE SCALE GENOMIC DNA]</scope>
    <source>
        <strain evidence="2 3">DSM 25597</strain>
    </source>
</reference>
<feature type="domain" description="Glycosyltransferase 2-like" evidence="1">
    <location>
        <begin position="242"/>
        <end position="369"/>
    </location>
</feature>
<keyword evidence="3" id="KW-1185">Reference proteome</keyword>
<sequence>MIFLYHIHDTVKEIVDEQAIPISIQEEKPEKAIVAIAENYPDEWIIWCHIDHKETLNTSVLPTLLHHKRLMMSLGDASVPFLTPAIGYIEDSPFININPTKKYPTWCMSSAVGAIHASVVLATGNVITNTKGFDYFLNSLARKGQALGIHCYHEPLLLQSDLSKNAVKKASLQLQYTFVKEHFKASWLYFLFFCHIRYEKKFPILACLNALFFVKNNNKPIQVNTIPLQSSKALLKEFEIDIIIPTLGRKTYLYDVLQDFTKQTILPQRIIIIEQNPDPNSTSELDYITNEKWPFPIDHQFIHQTGACNARNIALEKTTSDWVFLFDDDNRFAPNLLEKISNAIKETGSHCINMSYLQEGEVEKYKTYKQWETFGSGCSVVHRDIINKASFDMALEHGYGEDVDFGMQIRNLGYDIIYAPQIQILHLKAPVGGFRSLPTFPWNEDKILPKPAPQILYHRIKNTTEKQLKGYKWVLFIKYYFKQRIKNPFSYISYFKKAWNKSVHWAQKLTLDA</sequence>
<dbReference type="AlphaFoldDB" id="A0A239BR75"/>
<dbReference type="InterPro" id="IPR001173">
    <property type="entry name" value="Glyco_trans_2-like"/>
</dbReference>
<dbReference type="InterPro" id="IPR029044">
    <property type="entry name" value="Nucleotide-diphossugar_trans"/>
</dbReference>
<dbReference type="CDD" id="cd00761">
    <property type="entry name" value="Glyco_tranf_GTA_type"/>
    <property type="match status" value="1"/>
</dbReference>
<evidence type="ECO:0000313" key="2">
    <source>
        <dbReference type="EMBL" id="SNS10527.1"/>
    </source>
</evidence>
<accession>A0A239BR75</accession>
<dbReference type="Proteomes" id="UP000198379">
    <property type="component" value="Unassembled WGS sequence"/>
</dbReference>
<organism evidence="2 3">
    <name type="scientific">Dokdonia pacifica</name>
    <dbReference type="NCBI Taxonomy" id="1627892"/>
    <lineage>
        <taxon>Bacteria</taxon>
        <taxon>Pseudomonadati</taxon>
        <taxon>Bacteroidota</taxon>
        <taxon>Flavobacteriia</taxon>
        <taxon>Flavobacteriales</taxon>
        <taxon>Flavobacteriaceae</taxon>
        <taxon>Dokdonia</taxon>
    </lineage>
</organism>
<proteinExistence type="predicted"/>
<dbReference type="InterPro" id="IPR050834">
    <property type="entry name" value="Glycosyltransf_2"/>
</dbReference>
<dbReference type="GO" id="GO:0016740">
    <property type="term" value="F:transferase activity"/>
    <property type="evidence" value="ECO:0007669"/>
    <property type="project" value="UniProtKB-KW"/>
</dbReference>
<dbReference type="SUPFAM" id="SSF53448">
    <property type="entry name" value="Nucleotide-diphospho-sugar transferases"/>
    <property type="match status" value="1"/>
</dbReference>
<dbReference type="OrthoDB" id="1326385at2"/>